<dbReference type="GO" id="GO:0006281">
    <property type="term" value="P:DNA repair"/>
    <property type="evidence" value="ECO:0007669"/>
    <property type="project" value="TreeGrafter"/>
</dbReference>
<evidence type="ECO:0000256" key="8">
    <source>
        <dbReference type="SAM" id="MobiDB-lite"/>
    </source>
</evidence>
<evidence type="ECO:0000256" key="2">
    <source>
        <dbReference type="ARBA" id="ARBA00022741"/>
    </source>
</evidence>
<accession>A0A077WBJ0</accession>
<dbReference type="GO" id="GO:0005524">
    <property type="term" value="F:ATP binding"/>
    <property type="evidence" value="ECO:0007669"/>
    <property type="project" value="InterPro"/>
</dbReference>
<keyword evidence="5" id="KW-0862">Zinc</keyword>
<dbReference type="Pfam" id="PF06839">
    <property type="entry name" value="Zn_ribbon_GRF"/>
    <property type="match status" value="1"/>
</dbReference>
<feature type="region of interest" description="Disordered" evidence="8">
    <location>
        <begin position="279"/>
        <end position="341"/>
    </location>
</feature>
<keyword evidence="4" id="KW-0378">Hydrolase</keyword>
<dbReference type="GO" id="GO:0043596">
    <property type="term" value="C:nuclear replication fork"/>
    <property type="evidence" value="ECO:0007669"/>
    <property type="project" value="TreeGrafter"/>
</dbReference>
<dbReference type="PANTHER" id="PTHR45766">
    <property type="entry name" value="DNA ANNEALING HELICASE AND ENDONUCLEASE ZRANB3 FAMILY MEMBER"/>
    <property type="match status" value="1"/>
</dbReference>
<dbReference type="SUPFAM" id="SSF52540">
    <property type="entry name" value="P-loop containing nucleoside triphosphate hydrolases"/>
    <property type="match status" value="1"/>
</dbReference>
<keyword evidence="2" id="KW-0547">Nucleotide-binding</keyword>
<protein>
    <recommendedName>
        <fullName evidence="9">GRF-type domain-containing protein</fullName>
    </recommendedName>
</protein>
<evidence type="ECO:0000259" key="9">
    <source>
        <dbReference type="PROSITE" id="PS51999"/>
    </source>
</evidence>
<dbReference type="PROSITE" id="PS51999">
    <property type="entry name" value="ZF_GRF"/>
    <property type="match status" value="1"/>
</dbReference>
<keyword evidence="6" id="KW-0067">ATP-binding</keyword>
<evidence type="ECO:0000256" key="5">
    <source>
        <dbReference type="ARBA" id="ARBA00022833"/>
    </source>
</evidence>
<reference evidence="10" key="1">
    <citation type="journal article" date="2014" name="Genome Announc.">
        <title>De novo whole-genome sequence and genome annotation of Lichtheimia ramosa.</title>
        <authorList>
            <person name="Linde J."/>
            <person name="Schwartze V."/>
            <person name="Binder U."/>
            <person name="Lass-Florl C."/>
            <person name="Voigt K."/>
            <person name="Horn F."/>
        </authorList>
    </citation>
    <scope>NUCLEOTIDE SEQUENCE</scope>
    <source>
        <strain evidence="10">JMRC FSU:6197</strain>
    </source>
</reference>
<dbReference type="InterPro" id="IPR010666">
    <property type="entry name" value="Znf_GRF"/>
</dbReference>
<organism evidence="10">
    <name type="scientific">Lichtheimia ramosa</name>
    <dbReference type="NCBI Taxonomy" id="688394"/>
    <lineage>
        <taxon>Eukaryota</taxon>
        <taxon>Fungi</taxon>
        <taxon>Fungi incertae sedis</taxon>
        <taxon>Mucoromycota</taxon>
        <taxon>Mucoromycotina</taxon>
        <taxon>Mucoromycetes</taxon>
        <taxon>Mucorales</taxon>
        <taxon>Lichtheimiaceae</taxon>
        <taxon>Lichtheimia</taxon>
    </lineage>
</organism>
<dbReference type="InterPro" id="IPR027417">
    <property type="entry name" value="P-loop_NTPase"/>
</dbReference>
<feature type="domain" description="GRF-type" evidence="9">
    <location>
        <begin position="9"/>
        <end position="48"/>
    </location>
</feature>
<evidence type="ECO:0000256" key="7">
    <source>
        <dbReference type="PROSITE-ProRule" id="PRU01343"/>
    </source>
</evidence>
<dbReference type="PANTHER" id="PTHR45766:SF6">
    <property type="entry name" value="SWI_SNF-RELATED MATRIX-ASSOCIATED ACTIN-DEPENDENT REGULATOR OF CHROMATIN SUBFAMILY A-LIKE PROTEIN 1"/>
    <property type="match status" value="1"/>
</dbReference>
<evidence type="ECO:0000313" key="10">
    <source>
        <dbReference type="EMBL" id="CDS03513.1"/>
    </source>
</evidence>
<dbReference type="AlphaFoldDB" id="A0A077WBJ0"/>
<keyword evidence="1" id="KW-0479">Metal-binding</keyword>
<evidence type="ECO:0000256" key="6">
    <source>
        <dbReference type="ARBA" id="ARBA00022840"/>
    </source>
</evidence>
<keyword evidence="3 7" id="KW-0863">Zinc-finger</keyword>
<evidence type="ECO:0000256" key="1">
    <source>
        <dbReference type="ARBA" id="ARBA00022723"/>
    </source>
</evidence>
<sequence>MTQPSATKCRCGYDAVISEVKKPGQNRGRWYWRCSTNVCRFFKWDRSADQYTQHPGNAYMVAQPHRLSSVPFLNRSLPNTRIEQPQHVKCTIEFNLHSYDEISIRIKNLSETVLPTISKVATWHEDLGCWIIPATLQAYYKTLRALPVTAPNLNLEVTKISNALEAALTETCKTPDTLAIQETQMEEWIALAKNRHPAFWKTLKSFQQQAIRTAIRREGRILLADAPGLGKTMQALGIIDVYKDNRPVLILCQPNEQQKWIRHLTTHLGVKRHDIRAIFEKQKTASKRKRKPTQQRKGRKKTNFPASHEDDNDDDTSDSDSNNDHPIETPSLDPIDEEDMKQPLDFSSNHQFYIMSYEQAPKVHKKLTERRFTFIVCDDSYYLKNRMMPRVRNLIPALQNADRLVAIWNNPDAHQPIALYTHFTTIRKDIFNDFSKYGKLYCNAKQQIFGWDYSGISKETEFKYILDNLIWIRHTNDDIPSNERIF</sequence>
<dbReference type="Gene3D" id="3.40.50.300">
    <property type="entry name" value="P-loop containing nucleotide triphosphate hydrolases"/>
    <property type="match status" value="1"/>
</dbReference>
<dbReference type="GO" id="GO:0016787">
    <property type="term" value="F:hydrolase activity"/>
    <property type="evidence" value="ECO:0007669"/>
    <property type="project" value="UniProtKB-KW"/>
</dbReference>
<evidence type="ECO:0000256" key="3">
    <source>
        <dbReference type="ARBA" id="ARBA00022771"/>
    </source>
</evidence>
<dbReference type="OrthoDB" id="448448at2759"/>
<evidence type="ECO:0000256" key="4">
    <source>
        <dbReference type="ARBA" id="ARBA00022801"/>
    </source>
</evidence>
<feature type="compositionally biased region" description="Basic residues" evidence="8">
    <location>
        <begin position="284"/>
        <end position="302"/>
    </location>
</feature>
<dbReference type="EMBL" id="LK023313">
    <property type="protein sequence ID" value="CDS03513.1"/>
    <property type="molecule type" value="Genomic_DNA"/>
</dbReference>
<dbReference type="GO" id="GO:0031297">
    <property type="term" value="P:replication fork processing"/>
    <property type="evidence" value="ECO:0007669"/>
    <property type="project" value="TreeGrafter"/>
</dbReference>
<name>A0A077WBJ0_9FUNG</name>
<dbReference type="InterPro" id="IPR000330">
    <property type="entry name" value="SNF2_N"/>
</dbReference>
<dbReference type="GO" id="GO:0008270">
    <property type="term" value="F:zinc ion binding"/>
    <property type="evidence" value="ECO:0007669"/>
    <property type="project" value="UniProtKB-KW"/>
</dbReference>
<gene>
    <name evidence="10" type="ORF">LRAMOSA00915</name>
</gene>
<proteinExistence type="predicted"/>
<dbReference type="Pfam" id="PF00176">
    <property type="entry name" value="SNF2-rel_dom"/>
    <property type="match status" value="1"/>
</dbReference>